<name>A0A1H7LYJ9_HALLR</name>
<proteinExistence type="predicted"/>
<feature type="compositionally biased region" description="Acidic residues" evidence="1">
    <location>
        <begin position="106"/>
        <end position="142"/>
    </location>
</feature>
<evidence type="ECO:0000313" key="3">
    <source>
        <dbReference type="Proteomes" id="UP000183894"/>
    </source>
</evidence>
<dbReference type="AlphaFoldDB" id="A0A1H7LYJ9"/>
<dbReference type="RefSeq" id="WP_074793022.1">
    <property type="nucleotide sequence ID" value="NZ_FOAD01000002.1"/>
</dbReference>
<evidence type="ECO:0000313" key="2">
    <source>
        <dbReference type="EMBL" id="SEL03555.1"/>
    </source>
</evidence>
<sequence length="235" mass="25089">MHELRTCDFCGADAVGVFEMLPPAFTPADDQRRIVLCDSCRETLTDAVKPLLDRLDADASVDVADDAPAETGANVTTDTGPEGSVGDTNATEAVGAEPEPSPSIPDDYDAVDASEGEDGDGDEDGDEDENKDEGAETEDSTDGETTAVDAADSSDEDVLAEEPNETDAEDIGPEPPNFRKVIRILQNREFPVERAEVEALASGAYDLDDQQVADIFDYAIKRGLLEEDGKMLRKA</sequence>
<dbReference type="OrthoDB" id="204261at2157"/>
<accession>A0A1H7LYJ9</accession>
<feature type="compositionally biased region" description="Acidic residues" evidence="1">
    <location>
        <begin position="152"/>
        <end position="172"/>
    </location>
</feature>
<protein>
    <submittedName>
        <fullName evidence="2">Uncharacterized protein</fullName>
    </submittedName>
</protein>
<dbReference type="EMBL" id="FOAD01000002">
    <property type="protein sequence ID" value="SEL03555.1"/>
    <property type="molecule type" value="Genomic_DNA"/>
</dbReference>
<organism evidence="2 3">
    <name type="scientific">Haloferax larsenii</name>
    <dbReference type="NCBI Taxonomy" id="302484"/>
    <lineage>
        <taxon>Archaea</taxon>
        <taxon>Methanobacteriati</taxon>
        <taxon>Methanobacteriota</taxon>
        <taxon>Stenosarchaea group</taxon>
        <taxon>Halobacteria</taxon>
        <taxon>Halobacteriales</taxon>
        <taxon>Haloferacaceae</taxon>
        <taxon>Haloferax</taxon>
    </lineage>
</organism>
<dbReference type="Proteomes" id="UP000183894">
    <property type="component" value="Unassembled WGS sequence"/>
</dbReference>
<feature type="region of interest" description="Disordered" evidence="1">
    <location>
        <begin position="63"/>
        <end position="177"/>
    </location>
</feature>
<evidence type="ECO:0000256" key="1">
    <source>
        <dbReference type="SAM" id="MobiDB-lite"/>
    </source>
</evidence>
<reference evidence="2 3" key="1">
    <citation type="submission" date="2016-10" db="EMBL/GenBank/DDBJ databases">
        <authorList>
            <person name="de Groot N.N."/>
        </authorList>
    </citation>
    <scope>NUCLEOTIDE SEQUENCE [LARGE SCALE GENOMIC DNA]</scope>
    <source>
        <strain evidence="2 3">CDM_5</strain>
    </source>
</reference>
<gene>
    <name evidence="2" type="ORF">SAMN04488691_102445</name>
</gene>